<dbReference type="AlphaFoldDB" id="A0A6B3C734"/>
<dbReference type="EMBL" id="JAAGLU010000105">
    <property type="protein sequence ID" value="NEC92671.1"/>
    <property type="molecule type" value="Genomic_DNA"/>
</dbReference>
<name>A0A6B3C734_9ACTN</name>
<sequence>MNGTEGDVEFWHSIDWSQEEESVRQLRHRIYRAARKGDLKQVRNLQKLMLRSRANTLTSVRRVTQQSTGKKTAGVDGETALTPSMRGRLAREILDHPTSPARPVKRVYIPKANGKKRPLGIPVIRDRAYQAKVKNALEPEWEARFEARNYGFRPGRSTHDAIATLFNFTAKKSAKRLWVLDADLSAAFDRISHDHLMTSLGRFPGREQIQKWLNAGVLEDGRFSSTPEGTP</sequence>
<feature type="non-terminal residue" evidence="2">
    <location>
        <position position="231"/>
    </location>
</feature>
<dbReference type="InterPro" id="IPR043502">
    <property type="entry name" value="DNA/RNA_pol_sf"/>
</dbReference>
<keyword evidence="2" id="KW-0548">Nucleotidyltransferase</keyword>
<dbReference type="GO" id="GO:0003964">
    <property type="term" value="F:RNA-directed DNA polymerase activity"/>
    <property type="evidence" value="ECO:0007669"/>
    <property type="project" value="UniProtKB-KW"/>
</dbReference>
<dbReference type="SUPFAM" id="SSF56672">
    <property type="entry name" value="DNA/RNA polymerases"/>
    <property type="match status" value="1"/>
</dbReference>
<comment type="caution">
    <text evidence="2">The sequence shown here is derived from an EMBL/GenBank/DDBJ whole genome shotgun (WGS) entry which is preliminary data.</text>
</comment>
<dbReference type="PROSITE" id="PS50878">
    <property type="entry name" value="RT_POL"/>
    <property type="match status" value="1"/>
</dbReference>
<evidence type="ECO:0000313" key="2">
    <source>
        <dbReference type="EMBL" id="NEC92671.1"/>
    </source>
</evidence>
<gene>
    <name evidence="2" type="ORF">G3I71_44610</name>
</gene>
<proteinExistence type="predicted"/>
<dbReference type="Pfam" id="PF00078">
    <property type="entry name" value="RVT_1"/>
    <property type="match status" value="1"/>
</dbReference>
<dbReference type="InterPro" id="IPR051083">
    <property type="entry name" value="GrpII_Intron_Splice-Mob/Def"/>
</dbReference>
<dbReference type="InterPro" id="IPR025960">
    <property type="entry name" value="RVT_N"/>
</dbReference>
<dbReference type="PANTHER" id="PTHR34047:SF10">
    <property type="entry name" value="GROUP II INTRON-ASSOCIATED OPEN READING FRAME"/>
    <property type="match status" value="1"/>
</dbReference>
<keyword evidence="2" id="KW-0695">RNA-directed DNA polymerase</keyword>
<dbReference type="Pfam" id="PF13655">
    <property type="entry name" value="RVT_N"/>
    <property type="match status" value="1"/>
</dbReference>
<reference evidence="2" key="1">
    <citation type="submission" date="2020-01" db="EMBL/GenBank/DDBJ databases">
        <title>Insect and environment-associated Actinomycetes.</title>
        <authorList>
            <person name="Currrie C."/>
            <person name="Chevrette M."/>
            <person name="Carlson C."/>
            <person name="Stubbendieck R."/>
            <person name="Wendt-Pienkowski E."/>
        </authorList>
    </citation>
    <scope>NUCLEOTIDE SEQUENCE</scope>
    <source>
        <strain evidence="2">SID12501</strain>
    </source>
</reference>
<dbReference type="InterPro" id="IPR000477">
    <property type="entry name" value="RT_dom"/>
</dbReference>
<evidence type="ECO:0000259" key="1">
    <source>
        <dbReference type="PROSITE" id="PS50878"/>
    </source>
</evidence>
<feature type="domain" description="Reverse transcriptase" evidence="1">
    <location>
        <begin position="90"/>
        <end position="231"/>
    </location>
</feature>
<dbReference type="CDD" id="cd01651">
    <property type="entry name" value="RT_G2_intron"/>
    <property type="match status" value="1"/>
</dbReference>
<dbReference type="PANTHER" id="PTHR34047">
    <property type="entry name" value="NUCLEAR INTRON MATURASE 1, MITOCHONDRIAL-RELATED"/>
    <property type="match status" value="1"/>
</dbReference>
<organism evidence="2">
    <name type="scientific">Streptomyces sp. SID12501</name>
    <dbReference type="NCBI Taxonomy" id="2706042"/>
    <lineage>
        <taxon>Bacteria</taxon>
        <taxon>Bacillati</taxon>
        <taxon>Actinomycetota</taxon>
        <taxon>Actinomycetes</taxon>
        <taxon>Kitasatosporales</taxon>
        <taxon>Streptomycetaceae</taxon>
        <taxon>Streptomyces</taxon>
    </lineage>
</organism>
<keyword evidence="2" id="KW-0808">Transferase</keyword>
<protein>
    <submittedName>
        <fullName evidence="2">Group II intron reverse transcriptase/maturase</fullName>
    </submittedName>
</protein>
<accession>A0A6B3C734</accession>
<dbReference type="RefSeq" id="WP_203732998.1">
    <property type="nucleotide sequence ID" value="NZ_JAAGLU010000105.1"/>
</dbReference>